<accession>A0A820LZ52</accession>
<feature type="non-terminal residue" evidence="1">
    <location>
        <position position="1"/>
    </location>
</feature>
<dbReference type="Gene3D" id="3.50.50.60">
    <property type="entry name" value="FAD/NAD(P)-binding domain"/>
    <property type="match status" value="1"/>
</dbReference>
<dbReference type="AlphaFoldDB" id="A0A820LZ52"/>
<dbReference type="EMBL" id="CAJOAY010023281">
    <property type="protein sequence ID" value="CAF4364847.1"/>
    <property type="molecule type" value="Genomic_DNA"/>
</dbReference>
<protein>
    <recommendedName>
        <fullName evidence="3">Amine oxidase</fullName>
    </recommendedName>
</protein>
<evidence type="ECO:0000313" key="2">
    <source>
        <dbReference type="Proteomes" id="UP000663881"/>
    </source>
</evidence>
<dbReference type="InterPro" id="IPR036188">
    <property type="entry name" value="FAD/NAD-bd_sf"/>
</dbReference>
<sequence length="50" mass="5554">RETSNGRVQWAGEHANIDDGTEDWSYGCVHSAFQSGQRAAKNIRDQLCTS</sequence>
<organism evidence="1 2">
    <name type="scientific">Adineta steineri</name>
    <dbReference type="NCBI Taxonomy" id="433720"/>
    <lineage>
        <taxon>Eukaryota</taxon>
        <taxon>Metazoa</taxon>
        <taxon>Spiralia</taxon>
        <taxon>Gnathifera</taxon>
        <taxon>Rotifera</taxon>
        <taxon>Eurotatoria</taxon>
        <taxon>Bdelloidea</taxon>
        <taxon>Adinetida</taxon>
        <taxon>Adinetidae</taxon>
        <taxon>Adineta</taxon>
    </lineage>
</organism>
<comment type="caution">
    <text evidence="1">The sequence shown here is derived from an EMBL/GenBank/DDBJ whole genome shotgun (WGS) entry which is preliminary data.</text>
</comment>
<proteinExistence type="predicted"/>
<dbReference type="Proteomes" id="UP000663881">
    <property type="component" value="Unassembled WGS sequence"/>
</dbReference>
<evidence type="ECO:0000313" key="1">
    <source>
        <dbReference type="EMBL" id="CAF4364847.1"/>
    </source>
</evidence>
<name>A0A820LZ52_9BILA</name>
<gene>
    <name evidence="1" type="ORF">OKA104_LOCUS49524</name>
</gene>
<evidence type="ECO:0008006" key="3">
    <source>
        <dbReference type="Google" id="ProtNLM"/>
    </source>
</evidence>
<reference evidence="1" key="1">
    <citation type="submission" date="2021-02" db="EMBL/GenBank/DDBJ databases">
        <authorList>
            <person name="Nowell W R."/>
        </authorList>
    </citation>
    <scope>NUCLEOTIDE SEQUENCE</scope>
</reference>